<dbReference type="OrthoDB" id="5858030at2759"/>
<dbReference type="Proteomes" id="UP000271889">
    <property type="component" value="Unassembled WGS sequence"/>
</dbReference>
<accession>A0A3P6TJR4</accession>
<evidence type="ECO:0000313" key="1">
    <source>
        <dbReference type="EMBL" id="VDK66248.1"/>
    </source>
</evidence>
<dbReference type="AlphaFoldDB" id="A0A3P6TJR4"/>
<dbReference type="EMBL" id="UYRV01019589">
    <property type="protein sequence ID" value="VDK66248.1"/>
    <property type="molecule type" value="Genomic_DNA"/>
</dbReference>
<gene>
    <name evidence="1" type="ORF">CGOC_LOCUS6155</name>
</gene>
<keyword evidence="2" id="KW-1185">Reference proteome</keyword>
<name>A0A3P6TJR4_CYLGO</name>
<sequence>MEHQFLLLDESMASFFEDRCGFKEETREQMRIDRYFGQQPECSRPRYQQRSVDQLSKRVQKFVSYEDTDNRKRDVVLMKLDEGAYRKYADEVLPAKPHNLDLSTTIGNLQELFPYKKTLIRRRLE</sequence>
<proteinExistence type="predicted"/>
<protein>
    <submittedName>
        <fullName evidence="1">Uncharacterized protein</fullName>
    </submittedName>
</protein>
<evidence type="ECO:0000313" key="2">
    <source>
        <dbReference type="Proteomes" id="UP000271889"/>
    </source>
</evidence>
<reference evidence="1 2" key="1">
    <citation type="submission" date="2018-11" db="EMBL/GenBank/DDBJ databases">
        <authorList>
            <consortium name="Pathogen Informatics"/>
        </authorList>
    </citation>
    <scope>NUCLEOTIDE SEQUENCE [LARGE SCALE GENOMIC DNA]</scope>
</reference>
<organism evidence="1 2">
    <name type="scientific">Cylicostephanus goldi</name>
    <name type="common">Nematode worm</name>
    <dbReference type="NCBI Taxonomy" id="71465"/>
    <lineage>
        <taxon>Eukaryota</taxon>
        <taxon>Metazoa</taxon>
        <taxon>Ecdysozoa</taxon>
        <taxon>Nematoda</taxon>
        <taxon>Chromadorea</taxon>
        <taxon>Rhabditida</taxon>
        <taxon>Rhabditina</taxon>
        <taxon>Rhabditomorpha</taxon>
        <taxon>Strongyloidea</taxon>
        <taxon>Strongylidae</taxon>
        <taxon>Cylicostephanus</taxon>
    </lineage>
</organism>